<evidence type="ECO:0000256" key="8">
    <source>
        <dbReference type="SAM" id="MobiDB-lite"/>
    </source>
</evidence>
<dbReference type="GO" id="GO:0016579">
    <property type="term" value="P:protein deubiquitination"/>
    <property type="evidence" value="ECO:0007669"/>
    <property type="project" value="InterPro"/>
</dbReference>
<gene>
    <name evidence="11" type="ORF">FGO68_gene9179</name>
</gene>
<dbReference type="InterPro" id="IPR006615">
    <property type="entry name" value="Pept_C19_DUSP"/>
</dbReference>
<dbReference type="InterPro" id="IPR028889">
    <property type="entry name" value="USP"/>
</dbReference>
<evidence type="ECO:0000313" key="12">
    <source>
        <dbReference type="Proteomes" id="UP000785679"/>
    </source>
</evidence>
<evidence type="ECO:0000256" key="1">
    <source>
        <dbReference type="ARBA" id="ARBA00000707"/>
    </source>
</evidence>
<feature type="compositionally biased region" description="Polar residues" evidence="8">
    <location>
        <begin position="752"/>
        <end position="767"/>
    </location>
</feature>
<dbReference type="OrthoDB" id="292964at2759"/>
<dbReference type="PANTHER" id="PTHR21646">
    <property type="entry name" value="UBIQUITIN CARBOXYL-TERMINAL HYDROLASE"/>
    <property type="match status" value="1"/>
</dbReference>
<keyword evidence="12" id="KW-1185">Reference proteome</keyword>
<feature type="domain" description="USP" evidence="9">
    <location>
        <begin position="370"/>
        <end position="1137"/>
    </location>
</feature>
<dbReference type="GO" id="GO:0006508">
    <property type="term" value="P:proteolysis"/>
    <property type="evidence" value="ECO:0007669"/>
    <property type="project" value="UniProtKB-KW"/>
</dbReference>
<protein>
    <recommendedName>
        <fullName evidence="3">ubiquitinyl hydrolase 1</fullName>
        <ecNumber evidence="3">3.4.19.12</ecNumber>
    </recommendedName>
</protein>
<dbReference type="PROSITE" id="PS00973">
    <property type="entry name" value="USP_2"/>
    <property type="match status" value="1"/>
</dbReference>
<comment type="caution">
    <text evidence="11">The sequence shown here is derived from an EMBL/GenBank/DDBJ whole genome shotgun (WGS) entry which is preliminary data.</text>
</comment>
<evidence type="ECO:0000256" key="3">
    <source>
        <dbReference type="ARBA" id="ARBA00012759"/>
    </source>
</evidence>
<dbReference type="SUPFAM" id="SSF54001">
    <property type="entry name" value="Cysteine proteinases"/>
    <property type="match status" value="1"/>
</dbReference>
<keyword evidence="4" id="KW-0645">Protease</keyword>
<keyword evidence="5" id="KW-0833">Ubl conjugation pathway</keyword>
<dbReference type="InterPro" id="IPR038765">
    <property type="entry name" value="Papain-like_cys_pep_sf"/>
</dbReference>
<dbReference type="Proteomes" id="UP000785679">
    <property type="component" value="Unassembled WGS sequence"/>
</dbReference>
<dbReference type="Gene3D" id="3.90.70.10">
    <property type="entry name" value="Cysteine proteinases"/>
    <property type="match status" value="2"/>
</dbReference>
<dbReference type="PROSITE" id="PS50235">
    <property type="entry name" value="USP_3"/>
    <property type="match status" value="1"/>
</dbReference>
<dbReference type="Pfam" id="PF06337">
    <property type="entry name" value="DUSP"/>
    <property type="match status" value="1"/>
</dbReference>
<keyword evidence="7" id="KW-0788">Thiol protease</keyword>
<evidence type="ECO:0000256" key="6">
    <source>
        <dbReference type="ARBA" id="ARBA00022801"/>
    </source>
</evidence>
<feature type="domain" description="DUSP" evidence="10">
    <location>
        <begin position="62"/>
        <end position="186"/>
    </location>
</feature>
<evidence type="ECO:0000259" key="9">
    <source>
        <dbReference type="PROSITE" id="PS50235"/>
    </source>
</evidence>
<evidence type="ECO:0000256" key="7">
    <source>
        <dbReference type="ARBA" id="ARBA00022807"/>
    </source>
</evidence>
<dbReference type="InterPro" id="IPR035927">
    <property type="entry name" value="DUSP-like_sf"/>
</dbReference>
<dbReference type="GO" id="GO:0004843">
    <property type="term" value="F:cysteine-type deubiquitinase activity"/>
    <property type="evidence" value="ECO:0007669"/>
    <property type="project" value="UniProtKB-EC"/>
</dbReference>
<evidence type="ECO:0000259" key="10">
    <source>
        <dbReference type="PROSITE" id="PS51283"/>
    </source>
</evidence>
<comment type="similarity">
    <text evidence="2">Belongs to the peptidase C19 family.</text>
</comment>
<dbReference type="InterPro" id="IPR001394">
    <property type="entry name" value="Peptidase_C19_UCH"/>
</dbReference>
<proteinExistence type="inferred from homology"/>
<dbReference type="PROSITE" id="PS00972">
    <property type="entry name" value="USP_1"/>
    <property type="match status" value="1"/>
</dbReference>
<dbReference type="EC" id="3.4.19.12" evidence="3"/>
<organism evidence="11 12">
    <name type="scientific">Halteria grandinella</name>
    <dbReference type="NCBI Taxonomy" id="5974"/>
    <lineage>
        <taxon>Eukaryota</taxon>
        <taxon>Sar</taxon>
        <taxon>Alveolata</taxon>
        <taxon>Ciliophora</taxon>
        <taxon>Intramacronucleata</taxon>
        <taxon>Spirotrichea</taxon>
        <taxon>Stichotrichia</taxon>
        <taxon>Sporadotrichida</taxon>
        <taxon>Halteriidae</taxon>
        <taxon>Halteria</taxon>
    </lineage>
</organism>
<reference evidence="11" key="1">
    <citation type="submission" date="2019-06" db="EMBL/GenBank/DDBJ databases">
        <authorList>
            <person name="Zheng W."/>
        </authorList>
    </citation>
    <scope>NUCLEOTIDE SEQUENCE</scope>
    <source>
        <strain evidence="11">QDHG01</strain>
    </source>
</reference>
<dbReference type="Gene3D" id="3.30.2230.10">
    <property type="entry name" value="DUSP-like"/>
    <property type="match status" value="1"/>
</dbReference>
<evidence type="ECO:0000313" key="11">
    <source>
        <dbReference type="EMBL" id="TNV87076.1"/>
    </source>
</evidence>
<evidence type="ECO:0000256" key="5">
    <source>
        <dbReference type="ARBA" id="ARBA00022786"/>
    </source>
</evidence>
<dbReference type="PROSITE" id="PS51283">
    <property type="entry name" value="DUSP"/>
    <property type="match status" value="1"/>
</dbReference>
<evidence type="ECO:0000256" key="2">
    <source>
        <dbReference type="ARBA" id="ARBA00009085"/>
    </source>
</evidence>
<dbReference type="SUPFAM" id="SSF143791">
    <property type="entry name" value="DUSP-like"/>
    <property type="match status" value="1"/>
</dbReference>
<dbReference type="InterPro" id="IPR050185">
    <property type="entry name" value="Ub_carboxyl-term_hydrolase"/>
</dbReference>
<dbReference type="InterPro" id="IPR018200">
    <property type="entry name" value="USP_CS"/>
</dbReference>
<dbReference type="Pfam" id="PF00443">
    <property type="entry name" value="UCH"/>
    <property type="match status" value="1"/>
</dbReference>
<keyword evidence="6" id="KW-0378">Hydrolase</keyword>
<sequence length="1293" mass="150182">MKKKAMKDFAEIFELGGNFFQTRGQQISRQDFLEDTSNLNLDFTKYESCKHTVTALLALKPDNQLHEREAILSVLNHNNHIEDYIEQHLDVEDTFYIVIKKFFDAWAQHVGFSSTSALMDPKTQSFQIKKQEKLSIIDNNTLIEILHTVRLQDVQYGVDYIIVPRFVYFALSKWYPCNQAIERKVIQYRQDKNQALSMFKSKKVSNTQQMKGIPDSFFKIVDDCTYELEVYPKFIYFEKINDKGERPHQRAIINQKIDPQYIKKSMKSSEKLPFFELSVSRKTTFEEVLRIMSAKLQENSKRGRLWIEDQVINGVKLAETLEEFGISAGQVIYAEYATNSNQWPTDSLVQLRQGTLGGVGEEGKEALKSNGLYNLGNTCYMNSALQCLANTKFFYEFFSKEKRYQKQMNLKSKHGHQGELAENFASLMQDIWQQGKVVYPRQFKKCISNISEQFQGYDQQDSQEFLSFLLDGLHEELNLRLEKPYIENPDYSPERNVTDLALETWSNSLRRDWSFIFFMFFGQLKSTLNCQTCNKVSITFDNFTSIPLSLPEPSKILVNIVVYRLPSEIKSLLSGKLPIVNVTPLGFQGGLQRLDSFRSDEGGPTPQTPLGGANIKYTENDELNTLMNQQLNNQPIKVSLRVDKDIKIYQILQQLCEIKEVNIDLQSNQTAVSLYAIQKGQIRGIFNQELRLNSYQVSSNEIEAIEHLTRKGRDAIKELYRKSPDYLHSNTGVFYPSLLANSEKPSGDEPVSQKSQLTATSTTNQSKKSQREKKNKDPNFGLKLDRYALFNNYYNALERYSEFEQNQNFPDDVYVLAYHRRFVRKQHAFFCALQPQIISSPLILLLPIKPSGRRIYDEVWAVASNILKKSSIYHDRRNRWWEQAGWEEKLANAANHKDDIFKPFILKTVDRSGYTCSQCTWMKMCSGCLLSPSEEHLDDFFKKLHLAIEWHSSLIEEDYNEQVNDVIQHQSTQDKQIQQEEGAIQLEDCLKKFQEVEEIGQADHIYCADCKKPQGHLKRLEIFRPPPILIIQLKRFKFAGTLRNKLSTMVEFPLFNLDLSSFVSDQPHLLETLNLDLHYDLYGLINHFGSLHYGHYTSLIRNLSENKWYQYDDSHRTQILEEQIQKEAAYILFYIRKDVQSKSSLDEIFPHITRDMFPGKPVTTENGHGFILEKSGLTDQGLFKVQYEKGRLTEVVSIDQIKDEKDQDEIHYDAKQLQEIESHKKDKQKELSNRPRKCELKGRCKGFFQNMRVPGFTPAYYKPQRNGSAQRTIRRGSIKAGIAGRQQSDCNIF</sequence>
<accession>A0A8J8P447</accession>
<feature type="region of interest" description="Disordered" evidence="8">
    <location>
        <begin position="743"/>
        <end position="779"/>
    </location>
</feature>
<dbReference type="PANTHER" id="PTHR21646:SF24">
    <property type="entry name" value="UBIQUITIN CARBOXYL-TERMINAL HYDROLASE"/>
    <property type="match status" value="1"/>
</dbReference>
<dbReference type="EMBL" id="RRYP01000643">
    <property type="protein sequence ID" value="TNV87076.1"/>
    <property type="molecule type" value="Genomic_DNA"/>
</dbReference>
<name>A0A8J8P447_HALGN</name>
<comment type="catalytic activity">
    <reaction evidence="1">
        <text>Thiol-dependent hydrolysis of ester, thioester, amide, peptide and isopeptide bonds formed by the C-terminal Gly of ubiquitin (a 76-residue protein attached to proteins as an intracellular targeting signal).</text>
        <dbReference type="EC" id="3.4.19.12"/>
    </reaction>
</comment>
<evidence type="ECO:0000256" key="4">
    <source>
        <dbReference type="ARBA" id="ARBA00022670"/>
    </source>
</evidence>